<dbReference type="PROSITE" id="PS50165">
    <property type="entry name" value="UVRC"/>
    <property type="match status" value="1"/>
</dbReference>
<gene>
    <name evidence="2" type="ORF">TTHERM_000137779</name>
</gene>
<name>W7X816_TETTS</name>
<dbReference type="InParanoid" id="W7X816"/>
<dbReference type="RefSeq" id="XP_012653964.1">
    <property type="nucleotide sequence ID" value="XM_012798510.1"/>
</dbReference>
<feature type="domain" description="UvrC family homology region profile" evidence="1">
    <location>
        <begin position="10"/>
        <end position="119"/>
    </location>
</feature>
<evidence type="ECO:0000259" key="1">
    <source>
        <dbReference type="PROSITE" id="PS50165"/>
    </source>
</evidence>
<dbReference type="GeneID" id="24437464"/>
<dbReference type="GO" id="GO:0009381">
    <property type="term" value="F:excinuclease ABC activity"/>
    <property type="evidence" value="ECO:0007669"/>
    <property type="project" value="InterPro"/>
</dbReference>
<evidence type="ECO:0000313" key="2">
    <source>
        <dbReference type="EMBL" id="EWS73482.1"/>
    </source>
</evidence>
<evidence type="ECO:0000313" key="3">
    <source>
        <dbReference type="Proteomes" id="UP000009168"/>
    </source>
</evidence>
<reference evidence="3" key="1">
    <citation type="journal article" date="2006" name="PLoS Biol.">
        <title>Macronuclear genome sequence of the ciliate Tetrahymena thermophila, a model eukaryote.</title>
        <authorList>
            <person name="Eisen J.A."/>
            <person name="Coyne R.S."/>
            <person name="Wu M."/>
            <person name="Wu D."/>
            <person name="Thiagarajan M."/>
            <person name="Wortman J.R."/>
            <person name="Badger J.H."/>
            <person name="Ren Q."/>
            <person name="Amedeo P."/>
            <person name="Jones K.M."/>
            <person name="Tallon L.J."/>
            <person name="Delcher A.L."/>
            <person name="Salzberg S.L."/>
            <person name="Silva J.C."/>
            <person name="Haas B.J."/>
            <person name="Majoros W.H."/>
            <person name="Farzad M."/>
            <person name="Carlton J.M."/>
            <person name="Smith R.K. Jr."/>
            <person name="Garg J."/>
            <person name="Pearlman R.E."/>
            <person name="Karrer K.M."/>
            <person name="Sun L."/>
            <person name="Manning G."/>
            <person name="Elde N.C."/>
            <person name="Turkewitz A.P."/>
            <person name="Asai D.J."/>
            <person name="Wilkes D.E."/>
            <person name="Wang Y."/>
            <person name="Cai H."/>
            <person name="Collins K."/>
            <person name="Stewart B.A."/>
            <person name="Lee S.R."/>
            <person name="Wilamowska K."/>
            <person name="Weinberg Z."/>
            <person name="Ruzzo W.L."/>
            <person name="Wloga D."/>
            <person name="Gaertig J."/>
            <person name="Frankel J."/>
            <person name="Tsao C.-C."/>
            <person name="Gorovsky M.A."/>
            <person name="Keeling P.J."/>
            <person name="Waller R.F."/>
            <person name="Patron N.J."/>
            <person name="Cherry J.M."/>
            <person name="Stover N.A."/>
            <person name="Krieger C.J."/>
            <person name="del Toro C."/>
            <person name="Ryder H.F."/>
            <person name="Williamson S.C."/>
            <person name="Barbeau R.A."/>
            <person name="Hamilton E.P."/>
            <person name="Orias E."/>
        </authorList>
    </citation>
    <scope>NUCLEOTIDE SEQUENCE [LARGE SCALE GENOMIC DNA]</scope>
    <source>
        <strain evidence="3">SB210</strain>
    </source>
</reference>
<dbReference type="EMBL" id="GG662639">
    <property type="protein sequence ID" value="EWS73482.1"/>
    <property type="molecule type" value="Genomic_DNA"/>
</dbReference>
<protein>
    <recommendedName>
        <fullName evidence="1">UvrC family homology region profile domain-containing protein</fullName>
    </recommendedName>
</protein>
<accession>W7X816</accession>
<proteinExistence type="predicted"/>
<dbReference type="AlphaFoldDB" id="W7X816"/>
<sequence>MIFRLIATNEASTSFLRYLFYAIGRKYMPKQLLVSIDYPQFKMLQLSIFQDGKIKICCFLQDKGERLEWQNLQIRQIFLTNKENKNLMKANQRKMISLFNLLSLRIKVIQQFSQYKHRILYLYIFRSAFVYSKQLIQNPAFIAFHQLNLHLKALKQKCLLK</sequence>
<dbReference type="KEGG" id="tet:TTHERM_000137779"/>
<dbReference type="InterPro" id="IPR001162">
    <property type="entry name" value="UvrC_RNase_H_dom"/>
</dbReference>
<organism evidence="2 3">
    <name type="scientific">Tetrahymena thermophila (strain SB210)</name>
    <dbReference type="NCBI Taxonomy" id="312017"/>
    <lineage>
        <taxon>Eukaryota</taxon>
        <taxon>Sar</taxon>
        <taxon>Alveolata</taxon>
        <taxon>Ciliophora</taxon>
        <taxon>Intramacronucleata</taxon>
        <taxon>Oligohymenophorea</taxon>
        <taxon>Hymenostomatida</taxon>
        <taxon>Tetrahymenina</taxon>
        <taxon>Tetrahymenidae</taxon>
        <taxon>Tetrahymena</taxon>
    </lineage>
</organism>
<dbReference type="Proteomes" id="UP000009168">
    <property type="component" value="Unassembled WGS sequence"/>
</dbReference>
<keyword evidence="3" id="KW-1185">Reference proteome</keyword>